<dbReference type="Gene3D" id="3.10.450.50">
    <property type="match status" value="1"/>
</dbReference>
<evidence type="ECO:0000256" key="1">
    <source>
        <dbReference type="ARBA" id="ARBA00022630"/>
    </source>
</evidence>
<dbReference type="SUPFAM" id="SSF54427">
    <property type="entry name" value="NTF2-like"/>
    <property type="match status" value="1"/>
</dbReference>
<name>A0ABP1DHX5_9APHY</name>
<dbReference type="SUPFAM" id="SSF51905">
    <property type="entry name" value="FAD/NAD(P)-binding domain"/>
    <property type="match status" value="2"/>
</dbReference>
<dbReference type="InterPro" id="IPR050982">
    <property type="entry name" value="Auxin_biosynth/cation_transpt"/>
</dbReference>
<organism evidence="4 5">
    <name type="scientific">Somion occarium</name>
    <dbReference type="NCBI Taxonomy" id="3059160"/>
    <lineage>
        <taxon>Eukaryota</taxon>
        <taxon>Fungi</taxon>
        <taxon>Dikarya</taxon>
        <taxon>Basidiomycota</taxon>
        <taxon>Agaricomycotina</taxon>
        <taxon>Agaricomycetes</taxon>
        <taxon>Polyporales</taxon>
        <taxon>Cerrenaceae</taxon>
        <taxon>Somion</taxon>
    </lineage>
</organism>
<dbReference type="PANTHER" id="PTHR43539">
    <property type="entry name" value="FLAVIN-BINDING MONOOXYGENASE-LIKE PROTEIN (AFU_ORTHOLOGUE AFUA_4G09220)"/>
    <property type="match status" value="1"/>
</dbReference>
<evidence type="ECO:0000313" key="5">
    <source>
        <dbReference type="Proteomes" id="UP001497453"/>
    </source>
</evidence>
<accession>A0ABP1DHX5</accession>
<evidence type="ECO:0000313" key="4">
    <source>
        <dbReference type="EMBL" id="CAL1707426.1"/>
    </source>
</evidence>
<protein>
    <recommendedName>
        <fullName evidence="6">Flavin-containing monooxygenase</fullName>
    </recommendedName>
</protein>
<gene>
    <name evidence="4" type="ORF">GFSPODELE1_LOCUS6360</name>
</gene>
<evidence type="ECO:0000256" key="3">
    <source>
        <dbReference type="ARBA" id="ARBA00023002"/>
    </source>
</evidence>
<keyword evidence="1" id="KW-0285">Flavoprotein</keyword>
<dbReference type="PANTHER" id="PTHR43539:SF68">
    <property type="entry name" value="FLAVIN-BINDING MONOOXYGENASE-LIKE PROTEIN (AFU_ORTHOLOGUE AFUA_4G09220)"/>
    <property type="match status" value="1"/>
</dbReference>
<dbReference type="EMBL" id="OZ037947">
    <property type="protein sequence ID" value="CAL1707426.1"/>
    <property type="molecule type" value="Genomic_DNA"/>
</dbReference>
<dbReference type="InterPro" id="IPR036188">
    <property type="entry name" value="FAD/NAD-bd_sf"/>
</dbReference>
<dbReference type="Proteomes" id="UP001497453">
    <property type="component" value="Chromosome 4"/>
</dbReference>
<evidence type="ECO:0008006" key="6">
    <source>
        <dbReference type="Google" id="ProtNLM"/>
    </source>
</evidence>
<dbReference type="Gene3D" id="3.50.50.60">
    <property type="entry name" value="FAD/NAD(P)-binding domain"/>
    <property type="match status" value="1"/>
</dbReference>
<reference evidence="5" key="1">
    <citation type="submission" date="2024-04" db="EMBL/GenBank/DDBJ databases">
        <authorList>
            <person name="Shaw F."/>
            <person name="Minotto A."/>
        </authorList>
    </citation>
    <scope>NUCLEOTIDE SEQUENCE [LARGE SCALE GENOMIC DNA]</scope>
</reference>
<keyword evidence="2" id="KW-0274">FAD</keyword>
<dbReference type="InterPro" id="IPR020946">
    <property type="entry name" value="Flavin_mOase-like"/>
</dbReference>
<dbReference type="InterPro" id="IPR032710">
    <property type="entry name" value="NTF2-like_dom_sf"/>
</dbReference>
<proteinExistence type="predicted"/>
<sequence length="585" mass="65047">MEIYNLVDRDIFDKWLAEYASALLSTDPDAVAATFLPEGWLRDILTFTWDFRALEGREKINNYFSDTLATARISSMKVDERPHLHPHWNTFSPNDGAGVEGAFTFETSIAHGHGYTYLLKDGNGEWKAWATFMMLVDLKGYEEVGPERGVYGGHTVAWSDVLAERRARIELDPQVLVVGGGQTCLMVAARFKQMNIPTLLIERNARIGDNWRKRYPTISLHTPKQHHQLLYAPFPLNWPLYTPRDKLADWMESYAINQDLLTWTSSSIRGRPIYNEDAGKWDVTIDHNGVTKEIHPAHIVLATGTLGTPIIPHLENRDKFRGEILHGIDFKGGQLYSGKKVIVVGAGSTAIDICQDLCVHKAASVTMIQRSSTCVISQAVAEVFIGRAFPPDVPCDINDFKVGSIPMGLRKKVLPGIQHMVDDMEKEMYAKLRKGGVALNSGPDGAGHSLLVYERLGGYWYDVGGADLVGSGEIKVKQGVEPVACTEDSLVFSDGSEVEADVVFMACGWTKIRDANKDLFGEEVIDGTKDVFGLDEEGESKGGYRPTGHPGLWFATGDFWMARHLSKPLGIQIKAIELELSHNRR</sequence>
<keyword evidence="3" id="KW-0560">Oxidoreductase</keyword>
<dbReference type="Pfam" id="PF00743">
    <property type="entry name" value="FMO-like"/>
    <property type="match status" value="1"/>
</dbReference>
<evidence type="ECO:0000256" key="2">
    <source>
        <dbReference type="ARBA" id="ARBA00022827"/>
    </source>
</evidence>
<keyword evidence="5" id="KW-1185">Reference proteome</keyword>